<dbReference type="SUPFAM" id="SSF48726">
    <property type="entry name" value="Immunoglobulin"/>
    <property type="match status" value="1"/>
</dbReference>
<feature type="domain" description="Ig-like" evidence="1">
    <location>
        <begin position="55"/>
        <end position="159"/>
    </location>
</feature>
<dbReference type="Gene3D" id="2.60.40.10">
    <property type="entry name" value="Immunoglobulins"/>
    <property type="match status" value="1"/>
</dbReference>
<feature type="non-terminal residue" evidence="2">
    <location>
        <position position="178"/>
    </location>
</feature>
<dbReference type="InterPro" id="IPR036179">
    <property type="entry name" value="Ig-like_dom_sf"/>
</dbReference>
<organism evidence="2 3">
    <name type="scientific">Homarus americanus</name>
    <name type="common">American lobster</name>
    <dbReference type="NCBI Taxonomy" id="6706"/>
    <lineage>
        <taxon>Eukaryota</taxon>
        <taxon>Metazoa</taxon>
        <taxon>Ecdysozoa</taxon>
        <taxon>Arthropoda</taxon>
        <taxon>Crustacea</taxon>
        <taxon>Multicrustacea</taxon>
        <taxon>Malacostraca</taxon>
        <taxon>Eumalacostraca</taxon>
        <taxon>Eucarida</taxon>
        <taxon>Decapoda</taxon>
        <taxon>Pleocyemata</taxon>
        <taxon>Astacidea</taxon>
        <taxon>Nephropoidea</taxon>
        <taxon>Nephropidae</taxon>
        <taxon>Homarus</taxon>
    </lineage>
</organism>
<dbReference type="Pfam" id="PF07679">
    <property type="entry name" value="I-set"/>
    <property type="match status" value="1"/>
</dbReference>
<dbReference type="CDD" id="cd00096">
    <property type="entry name" value="Ig"/>
    <property type="match status" value="1"/>
</dbReference>
<evidence type="ECO:0000313" key="3">
    <source>
        <dbReference type="Proteomes" id="UP000747542"/>
    </source>
</evidence>
<name>A0A8J5T5F4_HOMAM</name>
<gene>
    <name evidence="2" type="ORF">Hamer_G007046</name>
</gene>
<dbReference type="InterPro" id="IPR013783">
    <property type="entry name" value="Ig-like_fold"/>
</dbReference>
<feature type="non-terminal residue" evidence="2">
    <location>
        <position position="1"/>
    </location>
</feature>
<dbReference type="EMBL" id="JAHLQT010010484">
    <property type="protein sequence ID" value="KAG7172801.1"/>
    <property type="molecule type" value="Genomic_DNA"/>
</dbReference>
<accession>A0A8J5T5F4</accession>
<reference evidence="2" key="1">
    <citation type="journal article" date="2021" name="Sci. Adv.">
        <title>The American lobster genome reveals insights on longevity, neural, and immune adaptations.</title>
        <authorList>
            <person name="Polinski J.M."/>
            <person name="Zimin A.V."/>
            <person name="Clark K.F."/>
            <person name="Kohn A.B."/>
            <person name="Sadowski N."/>
            <person name="Timp W."/>
            <person name="Ptitsyn A."/>
            <person name="Khanna P."/>
            <person name="Romanova D.Y."/>
            <person name="Williams P."/>
            <person name="Greenwood S.J."/>
            <person name="Moroz L.L."/>
            <person name="Walt D.R."/>
            <person name="Bodnar A.G."/>
        </authorList>
    </citation>
    <scope>NUCLEOTIDE SEQUENCE</scope>
    <source>
        <strain evidence="2">GMGI-L3</strain>
    </source>
</reference>
<sequence>RPIHVTEGGVAVYRSREVEVEMGVKGTVVARSLTLTTPWLQEFGPVQVLSTSRIPKLSVGPVSAEFTEGSVLLLSCPVYGGPLLKVSWFKDTNLIYSHTVPACSYDGGTSRLRVVTERGTSDYECTIMMWVFRPAQVDRGIYVCQVTDRGYLASQMVVAGSNQSLQLDMTPRVLTIHQ</sequence>
<evidence type="ECO:0000313" key="2">
    <source>
        <dbReference type="EMBL" id="KAG7172801.1"/>
    </source>
</evidence>
<dbReference type="InterPro" id="IPR007110">
    <property type="entry name" value="Ig-like_dom"/>
</dbReference>
<protein>
    <submittedName>
        <fullName evidence="2">Putative Immunoglobulin I-set domain-containing protein 1</fullName>
    </submittedName>
</protein>
<dbReference type="AlphaFoldDB" id="A0A8J5T5F4"/>
<proteinExistence type="predicted"/>
<evidence type="ECO:0000259" key="1">
    <source>
        <dbReference type="PROSITE" id="PS50835"/>
    </source>
</evidence>
<comment type="caution">
    <text evidence="2">The sequence shown here is derived from an EMBL/GenBank/DDBJ whole genome shotgun (WGS) entry which is preliminary data.</text>
</comment>
<dbReference type="PROSITE" id="PS50835">
    <property type="entry name" value="IG_LIKE"/>
    <property type="match status" value="1"/>
</dbReference>
<dbReference type="InterPro" id="IPR013098">
    <property type="entry name" value="Ig_I-set"/>
</dbReference>
<keyword evidence="3" id="KW-1185">Reference proteome</keyword>
<dbReference type="Proteomes" id="UP000747542">
    <property type="component" value="Unassembled WGS sequence"/>
</dbReference>